<evidence type="ECO:0000313" key="2">
    <source>
        <dbReference type="EMBL" id="AYE92071.1"/>
    </source>
</evidence>
<dbReference type="EMBL" id="MH933727">
    <property type="protein sequence ID" value="AYE92071.1"/>
    <property type="molecule type" value="mRNA"/>
</dbReference>
<sequence length="180" mass="20521">MCDHTVYQRDAINEQNLIRKDGVQKQTYVIIYDDDDVQNGSRLNEDVVSVEDGKLIECAAHFDALNSINQPHLKTKETFIIVRDDLSDNEDGDLFKRAAHDEDTDSINKLDLDSTANQASKETKSHKSDKYIKEITNDDDDLDFTAILARALQMERDGVLDTVLNQDTEYISHDIDENQT</sequence>
<evidence type="ECO:0000256" key="1">
    <source>
        <dbReference type="SAM" id="MobiDB-lite"/>
    </source>
</evidence>
<protein>
    <submittedName>
        <fullName evidence="2">Polyprotein</fullName>
    </submittedName>
</protein>
<feature type="region of interest" description="Disordered" evidence="1">
    <location>
        <begin position="108"/>
        <end position="127"/>
    </location>
</feature>
<name>A0A386TVL0_9NIDO</name>
<proteinExistence type="evidence at transcript level"/>
<reference evidence="2" key="1">
    <citation type="submission" date="2018-09" db="EMBL/GenBank/DDBJ databases">
        <title>A planarian nidovirus expands the limits of RNA genome size.</title>
        <authorList>
            <person name="Saberi A."/>
            <person name="Gulyaeva A.A."/>
            <person name="Brubacher J."/>
            <person name="Newmark P.A."/>
            <person name="Gorbalenya A.E."/>
        </authorList>
    </citation>
    <scope>NUCLEOTIDE SEQUENCE</scope>
</reference>
<accession>A0A386TVL0</accession>
<organism evidence="2">
    <name type="scientific">Planarian secretory cell nidovirus</name>
    <dbReference type="NCBI Taxonomy" id="2100419"/>
    <lineage>
        <taxon>Viruses</taxon>
        <taxon>Riboviria</taxon>
        <taxon>Orthornavirae</taxon>
        <taxon>Pisuviricota</taxon>
        <taxon>Pisoniviricetes</taxon>
        <taxon>Nidovirales</taxon>
        <taxon>Monidovirineae</taxon>
        <taxon>Mononiviridae</taxon>
        <taxon>Mononivirinae</taxon>
        <taxon>Alphamononivirus</taxon>
        <taxon>Dumedivirus</taxon>
        <taxon>Alphamononivirus schmidteae</taxon>
        <taxon>Planidovirus 1</taxon>
    </lineage>
</organism>